<dbReference type="GO" id="GO:0004312">
    <property type="term" value="F:fatty acid synthase activity"/>
    <property type="evidence" value="ECO:0007669"/>
    <property type="project" value="TreeGrafter"/>
</dbReference>
<dbReference type="SMART" id="SM00825">
    <property type="entry name" value="PKS_KS"/>
    <property type="match status" value="1"/>
</dbReference>
<reference evidence="5 6" key="1">
    <citation type="submission" date="2018-06" db="EMBL/GenBank/DDBJ databases">
        <title>Complete Genomes of Monosporascus.</title>
        <authorList>
            <person name="Robinson A.J."/>
            <person name="Natvig D.O."/>
        </authorList>
    </citation>
    <scope>NUCLEOTIDE SEQUENCE [LARGE SCALE GENOMIC DNA]</scope>
    <source>
        <strain evidence="5 6">CBS 110550</strain>
    </source>
</reference>
<dbReference type="AlphaFoldDB" id="A0A4Q4TPV5"/>
<dbReference type="InterPro" id="IPR016039">
    <property type="entry name" value="Thiolase-like"/>
</dbReference>
<protein>
    <recommendedName>
        <fullName evidence="4">Ketosynthase family 3 (KS3) domain-containing protein</fullName>
    </recommendedName>
</protein>
<dbReference type="PANTHER" id="PTHR43775:SF37">
    <property type="entry name" value="SI:DKEY-61P9.11"/>
    <property type="match status" value="1"/>
</dbReference>
<dbReference type="OrthoDB" id="329835at2759"/>
<evidence type="ECO:0000313" key="5">
    <source>
        <dbReference type="EMBL" id="RYP08718.1"/>
    </source>
</evidence>
<dbReference type="Gene3D" id="3.40.47.10">
    <property type="match status" value="2"/>
</dbReference>
<proteinExistence type="inferred from homology"/>
<keyword evidence="6" id="KW-1185">Reference proteome</keyword>
<evidence type="ECO:0000256" key="3">
    <source>
        <dbReference type="RuleBase" id="RU003694"/>
    </source>
</evidence>
<dbReference type="PANTHER" id="PTHR43775">
    <property type="entry name" value="FATTY ACID SYNTHASE"/>
    <property type="match status" value="1"/>
</dbReference>
<dbReference type="STRING" id="155417.A0A4Q4TPV5"/>
<sequence length="303" mass="31707">MLNHVDIDAFDAGLFSMTQAELGIMDPQQRLLLELARLVVRAACAASLYALDLACQALQTSQMASALVGGVNLIMNPAKTEAMLHFGVLSKGASSKSFDADADGYARAEAVNSIYVKRLGDGLHDGNPIRAVIRATTSNSDGKTSGLTKPSGEAHEALIRSAYRAAGLEGEMDKTGFFECHAAGTASGDPEEVGAVARTFGDQGGIYIGSVKPNMGHSEGASGLTSLIKCVMALENKVIPPNIKVNKPNPNIPFKQSGLRVPTDAVSWPQDRHERISINSFGVGGANAHVVTDSAASFGISTH</sequence>
<dbReference type="GO" id="GO:0044550">
    <property type="term" value="P:secondary metabolite biosynthetic process"/>
    <property type="evidence" value="ECO:0007669"/>
    <property type="project" value="TreeGrafter"/>
</dbReference>
<dbReference type="InterPro" id="IPR032821">
    <property type="entry name" value="PKS_assoc"/>
</dbReference>
<keyword evidence="3" id="KW-0808">Transferase</keyword>
<dbReference type="InterPro" id="IPR014031">
    <property type="entry name" value="Ketoacyl_synth_C"/>
</dbReference>
<dbReference type="Pfam" id="PF00109">
    <property type="entry name" value="ketoacyl-synt"/>
    <property type="match status" value="1"/>
</dbReference>
<evidence type="ECO:0000259" key="4">
    <source>
        <dbReference type="PROSITE" id="PS52004"/>
    </source>
</evidence>
<dbReference type="CDD" id="cd00833">
    <property type="entry name" value="PKS"/>
    <property type="match status" value="1"/>
</dbReference>
<evidence type="ECO:0000313" key="6">
    <source>
        <dbReference type="Proteomes" id="UP000293360"/>
    </source>
</evidence>
<dbReference type="PROSITE" id="PS52004">
    <property type="entry name" value="KS3_2"/>
    <property type="match status" value="1"/>
</dbReference>
<dbReference type="InterPro" id="IPR014030">
    <property type="entry name" value="Ketoacyl_synth_N"/>
</dbReference>
<keyword evidence="2" id="KW-0597">Phosphoprotein</keyword>
<dbReference type="Pfam" id="PF02801">
    <property type="entry name" value="Ketoacyl-synt_C"/>
    <property type="match status" value="1"/>
</dbReference>
<dbReference type="InterPro" id="IPR050091">
    <property type="entry name" value="PKS_NRPS_Biosynth_Enz"/>
</dbReference>
<name>A0A4Q4TPV5_9PEZI</name>
<comment type="caution">
    <text evidence="5">The sequence shown here is derived from an EMBL/GenBank/DDBJ whole genome shotgun (WGS) entry which is preliminary data.</text>
</comment>
<keyword evidence="1" id="KW-0596">Phosphopantetheine</keyword>
<dbReference type="SUPFAM" id="SSF53901">
    <property type="entry name" value="Thiolase-like"/>
    <property type="match status" value="2"/>
</dbReference>
<accession>A0A4Q4TPV5</accession>
<gene>
    <name evidence="5" type="ORF">DL764_001738</name>
</gene>
<feature type="domain" description="Ketosynthase family 3 (KS3)" evidence="4">
    <location>
        <begin position="1"/>
        <end position="294"/>
    </location>
</feature>
<organism evidence="5 6">
    <name type="scientific">Monosporascus ibericus</name>
    <dbReference type="NCBI Taxonomy" id="155417"/>
    <lineage>
        <taxon>Eukaryota</taxon>
        <taxon>Fungi</taxon>
        <taxon>Dikarya</taxon>
        <taxon>Ascomycota</taxon>
        <taxon>Pezizomycotina</taxon>
        <taxon>Sordariomycetes</taxon>
        <taxon>Xylariomycetidae</taxon>
        <taxon>Xylariales</taxon>
        <taxon>Xylariales incertae sedis</taxon>
        <taxon>Monosporascus</taxon>
    </lineage>
</organism>
<dbReference type="Proteomes" id="UP000293360">
    <property type="component" value="Unassembled WGS sequence"/>
</dbReference>
<dbReference type="EMBL" id="QJNU01000056">
    <property type="protein sequence ID" value="RYP08718.1"/>
    <property type="molecule type" value="Genomic_DNA"/>
</dbReference>
<evidence type="ECO:0000256" key="2">
    <source>
        <dbReference type="ARBA" id="ARBA00022553"/>
    </source>
</evidence>
<dbReference type="GO" id="GO:0006633">
    <property type="term" value="P:fatty acid biosynthetic process"/>
    <property type="evidence" value="ECO:0007669"/>
    <property type="project" value="TreeGrafter"/>
</dbReference>
<evidence type="ECO:0000256" key="1">
    <source>
        <dbReference type="ARBA" id="ARBA00022450"/>
    </source>
</evidence>
<dbReference type="InterPro" id="IPR020841">
    <property type="entry name" value="PKS_Beta-ketoAc_synthase_dom"/>
</dbReference>
<dbReference type="Pfam" id="PF16197">
    <property type="entry name" value="KAsynt_C_assoc"/>
    <property type="match status" value="1"/>
</dbReference>
<comment type="similarity">
    <text evidence="3">Belongs to the thiolase-like superfamily. Beta-ketoacyl-ACP synthases family.</text>
</comment>